<dbReference type="PROSITE" id="PS51681">
    <property type="entry name" value="SAM_MT_NNMT_PNMT_TEMT"/>
    <property type="match status" value="1"/>
</dbReference>
<evidence type="ECO:0000313" key="6">
    <source>
        <dbReference type="Proteomes" id="UP000678499"/>
    </source>
</evidence>
<dbReference type="InterPro" id="IPR029063">
    <property type="entry name" value="SAM-dependent_MTases_sf"/>
</dbReference>
<name>A0A7R9GJD6_9CRUS</name>
<dbReference type="GO" id="GO:0005829">
    <property type="term" value="C:cytosol"/>
    <property type="evidence" value="ECO:0007669"/>
    <property type="project" value="TreeGrafter"/>
</dbReference>
<dbReference type="AlphaFoldDB" id="A0A7R9GJD6"/>
<organism evidence="5">
    <name type="scientific">Notodromas monacha</name>
    <dbReference type="NCBI Taxonomy" id="399045"/>
    <lineage>
        <taxon>Eukaryota</taxon>
        <taxon>Metazoa</taxon>
        <taxon>Ecdysozoa</taxon>
        <taxon>Arthropoda</taxon>
        <taxon>Crustacea</taxon>
        <taxon>Oligostraca</taxon>
        <taxon>Ostracoda</taxon>
        <taxon>Podocopa</taxon>
        <taxon>Podocopida</taxon>
        <taxon>Cypridocopina</taxon>
        <taxon>Cypridoidea</taxon>
        <taxon>Cyprididae</taxon>
        <taxon>Notodromas</taxon>
    </lineage>
</organism>
<dbReference type="EMBL" id="OA887371">
    <property type="protein sequence ID" value="CAD7283393.1"/>
    <property type="molecule type" value="Genomic_DNA"/>
</dbReference>
<evidence type="ECO:0000256" key="2">
    <source>
        <dbReference type="ARBA" id="ARBA00022603"/>
    </source>
</evidence>
<dbReference type="Pfam" id="PF01234">
    <property type="entry name" value="NNMT_PNMT_TEMT"/>
    <property type="match status" value="1"/>
</dbReference>
<dbReference type="EMBL" id="CAJPEX010005334">
    <property type="protein sequence ID" value="CAG0923545.1"/>
    <property type="molecule type" value="Genomic_DNA"/>
</dbReference>
<keyword evidence="2" id="KW-0489">Methyltransferase</keyword>
<dbReference type="CDD" id="cd02440">
    <property type="entry name" value="AdoMet_MTases"/>
    <property type="match status" value="1"/>
</dbReference>
<dbReference type="PANTHER" id="PTHR10867">
    <property type="entry name" value="NNMT/PNMT/TEMT FAMILY MEMBER"/>
    <property type="match status" value="1"/>
</dbReference>
<evidence type="ECO:0000256" key="3">
    <source>
        <dbReference type="ARBA" id="ARBA00022679"/>
    </source>
</evidence>
<dbReference type="GO" id="GO:0008170">
    <property type="term" value="F:N-methyltransferase activity"/>
    <property type="evidence" value="ECO:0007669"/>
    <property type="project" value="TreeGrafter"/>
</dbReference>
<evidence type="ECO:0000256" key="4">
    <source>
        <dbReference type="ARBA" id="ARBA00022691"/>
    </source>
</evidence>
<evidence type="ECO:0000256" key="1">
    <source>
        <dbReference type="ARBA" id="ARBA00007996"/>
    </source>
</evidence>
<keyword evidence="3" id="KW-0808">Transferase</keyword>
<reference evidence="5" key="1">
    <citation type="submission" date="2020-11" db="EMBL/GenBank/DDBJ databases">
        <authorList>
            <person name="Tran Van P."/>
        </authorList>
    </citation>
    <scope>NUCLEOTIDE SEQUENCE</scope>
</reference>
<dbReference type="SUPFAM" id="SSF53335">
    <property type="entry name" value="S-adenosyl-L-methionine-dependent methyltransferases"/>
    <property type="match status" value="1"/>
</dbReference>
<evidence type="ECO:0000313" key="5">
    <source>
        <dbReference type="EMBL" id="CAD7283393.1"/>
    </source>
</evidence>
<proteinExistence type="inferred from homology"/>
<dbReference type="GO" id="GO:0032259">
    <property type="term" value="P:methylation"/>
    <property type="evidence" value="ECO:0007669"/>
    <property type="project" value="UniProtKB-KW"/>
</dbReference>
<dbReference type="InterPro" id="IPR000940">
    <property type="entry name" value="NNMT_TEMT_trans"/>
</dbReference>
<keyword evidence="6" id="KW-1185">Reference proteome</keyword>
<keyword evidence="4" id="KW-0949">S-adenosyl-L-methionine</keyword>
<dbReference type="Gene3D" id="3.40.50.150">
    <property type="entry name" value="Vaccinia Virus protein VP39"/>
    <property type="match status" value="1"/>
</dbReference>
<protein>
    <recommendedName>
        <fullName evidence="7">Methyltransferase type 11 domain-containing protein</fullName>
    </recommendedName>
</protein>
<dbReference type="Proteomes" id="UP000678499">
    <property type="component" value="Unassembled WGS sequence"/>
</dbReference>
<dbReference type="OrthoDB" id="6416275at2759"/>
<gene>
    <name evidence="5" type="ORF">NMOB1V02_LOCUS11009</name>
</gene>
<evidence type="ECO:0008006" key="7">
    <source>
        <dbReference type="Google" id="ProtNLM"/>
    </source>
</evidence>
<comment type="similarity">
    <text evidence="1">Belongs to the class I-like SAM-binding methyltransferase superfamily. NNMT/PNMT/TEMT family.</text>
</comment>
<accession>A0A7R9GJD6</accession>
<dbReference type="PANTHER" id="PTHR10867:SF17">
    <property type="entry name" value="NICOTINAMIDE N-METHYLTRANSFERASE"/>
    <property type="match status" value="1"/>
</dbReference>
<sequence length="225" mass="25286">MTLEEMPQVKNENGIVGSRESGSALDLGCGPVPSFSASISSWANSLTMADFLPQNLFEIFKWKTNSCGKLDWFHHFNTVAKLEDVSAKQVELRLRRRVQKIISCDVSKENPIFPHKNLFDVVFTSLCLEFATDNLPDYQSAFKNSANLVKPGGFLIMQGALGNTFYMLGGTRFPSVALTREILADCAKMCNLKMELWNQLDRKCGQKDKEADHDAIFFFVASKRI</sequence>